<evidence type="ECO:0000313" key="1">
    <source>
        <dbReference type="EMBL" id="SVD25096.1"/>
    </source>
</evidence>
<accession>A0A382TSQ5</accession>
<protein>
    <submittedName>
        <fullName evidence="1">Uncharacterized protein</fullName>
    </submittedName>
</protein>
<reference evidence="1" key="1">
    <citation type="submission" date="2018-05" db="EMBL/GenBank/DDBJ databases">
        <authorList>
            <person name="Lanie J.A."/>
            <person name="Ng W.-L."/>
            <person name="Kazmierczak K.M."/>
            <person name="Andrzejewski T.M."/>
            <person name="Davidsen T.M."/>
            <person name="Wayne K.J."/>
            <person name="Tettelin H."/>
            <person name="Glass J.I."/>
            <person name="Rusch D."/>
            <person name="Podicherti R."/>
            <person name="Tsui H.-C.T."/>
            <person name="Winkler M.E."/>
        </authorList>
    </citation>
    <scope>NUCLEOTIDE SEQUENCE</scope>
</reference>
<dbReference type="AlphaFoldDB" id="A0A382TSQ5"/>
<proteinExistence type="predicted"/>
<gene>
    <name evidence="1" type="ORF">METZ01_LOCUS377950</name>
</gene>
<dbReference type="EMBL" id="UINC01138880">
    <property type="protein sequence ID" value="SVD25096.1"/>
    <property type="molecule type" value="Genomic_DNA"/>
</dbReference>
<sequence>MEGMFRLQTSRETVPDFTTAKIDFFNISFFILSS</sequence>
<organism evidence="1">
    <name type="scientific">marine metagenome</name>
    <dbReference type="NCBI Taxonomy" id="408172"/>
    <lineage>
        <taxon>unclassified sequences</taxon>
        <taxon>metagenomes</taxon>
        <taxon>ecological metagenomes</taxon>
    </lineage>
</organism>
<feature type="non-terminal residue" evidence="1">
    <location>
        <position position="34"/>
    </location>
</feature>
<name>A0A382TSQ5_9ZZZZ</name>